<dbReference type="RefSeq" id="WP_073417611.1">
    <property type="nucleotide sequence ID" value="NZ_FQWC01000009.1"/>
</dbReference>
<sequence length="324" mass="34450">MKIKSLFLLFTLSVISVNAQVYTPNGTIQGTSANNNVGIGNTAPVAKLDILGVKTTTYTSSLSSPTNDFLRVSNIHGSGGADQYSALALAVTGNNGSNNAYVNLAVIQPVAANSNSEFALTVRKSNGVMNEVLRAKSDGKIGIGTSNPVGALHVVDASGGFFFDGSSTGYNRIKSTDVVPTTPKPLLISAQLSGTTPDIYINTSGNLGLGTMNPTSKLTVAGNINSREVKVTVDAGADFVFENNYDLLSLSALDKYIKENKHLPEIASADEMKKEGINLSEMNIKLLQKIEELTLYTIDQQKNTEKLTKIIETLTKRLEVVEGK</sequence>
<evidence type="ECO:0000256" key="1">
    <source>
        <dbReference type="SAM" id="SignalP"/>
    </source>
</evidence>
<protein>
    <recommendedName>
        <fullName evidence="4">Chaperone of endosialidase</fullName>
    </recommendedName>
</protein>
<keyword evidence="3" id="KW-1185">Reference proteome</keyword>
<accession>A0A1M5UV77</accession>
<proteinExistence type="predicted"/>
<name>A0A1M5UV77_9FLAO</name>
<dbReference type="EMBL" id="FQWC01000009">
    <property type="protein sequence ID" value="SHH66892.1"/>
    <property type="molecule type" value="Genomic_DNA"/>
</dbReference>
<feature type="chain" id="PRO_5013246034" description="Chaperone of endosialidase" evidence="1">
    <location>
        <begin position="20"/>
        <end position="324"/>
    </location>
</feature>
<evidence type="ECO:0008006" key="4">
    <source>
        <dbReference type="Google" id="ProtNLM"/>
    </source>
</evidence>
<reference evidence="3" key="1">
    <citation type="submission" date="2016-11" db="EMBL/GenBank/DDBJ databases">
        <authorList>
            <person name="Varghese N."/>
            <person name="Submissions S."/>
        </authorList>
    </citation>
    <scope>NUCLEOTIDE SEQUENCE [LARGE SCALE GENOMIC DNA]</scope>
    <source>
        <strain evidence="3">DSM 17963</strain>
    </source>
</reference>
<feature type="signal peptide" evidence="1">
    <location>
        <begin position="1"/>
        <end position="19"/>
    </location>
</feature>
<keyword evidence="1" id="KW-0732">Signal</keyword>
<evidence type="ECO:0000313" key="3">
    <source>
        <dbReference type="Proteomes" id="UP000184071"/>
    </source>
</evidence>
<dbReference type="STRING" id="370979.SAMN05443663_109170"/>
<evidence type="ECO:0000313" key="2">
    <source>
        <dbReference type="EMBL" id="SHH66892.1"/>
    </source>
</evidence>
<dbReference type="AlphaFoldDB" id="A0A1M5UV77"/>
<gene>
    <name evidence="2" type="ORF">SAMN05443663_109170</name>
</gene>
<organism evidence="2 3">
    <name type="scientific">Flavobacterium defluvii</name>
    <dbReference type="NCBI Taxonomy" id="370979"/>
    <lineage>
        <taxon>Bacteria</taxon>
        <taxon>Pseudomonadati</taxon>
        <taxon>Bacteroidota</taxon>
        <taxon>Flavobacteriia</taxon>
        <taxon>Flavobacteriales</taxon>
        <taxon>Flavobacteriaceae</taxon>
        <taxon>Flavobacterium</taxon>
    </lineage>
</organism>
<dbReference type="Proteomes" id="UP000184071">
    <property type="component" value="Unassembled WGS sequence"/>
</dbReference>
<dbReference type="OrthoDB" id="767035at2"/>